<feature type="transmembrane region" description="Helical" evidence="1">
    <location>
        <begin position="110"/>
        <end position="130"/>
    </location>
</feature>
<feature type="transmembrane region" description="Helical" evidence="1">
    <location>
        <begin position="72"/>
        <end position="90"/>
    </location>
</feature>
<dbReference type="Proteomes" id="UP001183619">
    <property type="component" value="Unassembled WGS sequence"/>
</dbReference>
<evidence type="ECO:0008006" key="4">
    <source>
        <dbReference type="Google" id="ProtNLM"/>
    </source>
</evidence>
<dbReference type="EMBL" id="JAVDYF010000001">
    <property type="protein sequence ID" value="MDR7355541.1"/>
    <property type="molecule type" value="Genomic_DNA"/>
</dbReference>
<comment type="caution">
    <text evidence="2">The sequence shown here is derived from an EMBL/GenBank/DDBJ whole genome shotgun (WGS) entry which is preliminary data.</text>
</comment>
<proteinExistence type="predicted"/>
<dbReference type="InterPro" id="IPR021299">
    <property type="entry name" value="DUF2871"/>
</dbReference>
<keyword evidence="1" id="KW-0812">Transmembrane</keyword>
<feature type="transmembrane region" description="Helical" evidence="1">
    <location>
        <begin position="42"/>
        <end position="60"/>
    </location>
</feature>
<evidence type="ECO:0000313" key="2">
    <source>
        <dbReference type="EMBL" id="MDR7355541.1"/>
    </source>
</evidence>
<evidence type="ECO:0000256" key="1">
    <source>
        <dbReference type="SAM" id="Phobius"/>
    </source>
</evidence>
<name>A0ABU2BB73_9CORY</name>
<organism evidence="2 3">
    <name type="scientific">Corynebacterium felinum</name>
    <dbReference type="NCBI Taxonomy" id="131318"/>
    <lineage>
        <taxon>Bacteria</taxon>
        <taxon>Bacillati</taxon>
        <taxon>Actinomycetota</taxon>
        <taxon>Actinomycetes</taxon>
        <taxon>Mycobacteriales</taxon>
        <taxon>Corynebacteriaceae</taxon>
        <taxon>Corynebacterium</taxon>
    </lineage>
</organism>
<keyword evidence="1" id="KW-0472">Membrane</keyword>
<keyword evidence="3" id="KW-1185">Reference proteome</keyword>
<dbReference type="RefSeq" id="WP_277104353.1">
    <property type="nucleotide sequence ID" value="NZ_BAAAJS010000010.1"/>
</dbReference>
<gene>
    <name evidence="2" type="ORF">J2S37_002079</name>
</gene>
<sequence>MKKLLNAAAFYTVLGLLAGVFYREFTRAQDFVGQTRLSTVHTHILVLGMIFFLVMLALAATLKIHENKNFTAFFWTYNCGVVWTAAFMTYKGIAQVENQDFVMSPMMAGLSGIGHIILTVGIFLLFKVLYKQVKIHQ</sequence>
<evidence type="ECO:0000313" key="3">
    <source>
        <dbReference type="Proteomes" id="UP001183619"/>
    </source>
</evidence>
<reference evidence="2 3" key="1">
    <citation type="submission" date="2023-07" db="EMBL/GenBank/DDBJ databases">
        <title>Sequencing the genomes of 1000 actinobacteria strains.</title>
        <authorList>
            <person name="Klenk H.-P."/>
        </authorList>
    </citation>
    <scope>NUCLEOTIDE SEQUENCE [LARGE SCALE GENOMIC DNA]</scope>
    <source>
        <strain evidence="2 3">DSM 44508</strain>
    </source>
</reference>
<keyword evidence="1" id="KW-1133">Transmembrane helix</keyword>
<accession>A0ABU2BB73</accession>
<dbReference type="Pfam" id="PF11070">
    <property type="entry name" value="DUF2871"/>
    <property type="match status" value="1"/>
</dbReference>
<protein>
    <recommendedName>
        <fullName evidence="4">DUF2871 domain-containing protein</fullName>
    </recommendedName>
</protein>